<dbReference type="PANTHER" id="PTHR22984:SF25">
    <property type="entry name" value="PROTEIN KINASE DOMAIN-CONTAINING PROTEIN"/>
    <property type="match status" value="1"/>
</dbReference>
<keyword evidence="5" id="KW-0547">Nucleotide-binding</keyword>
<dbReference type="STRING" id="51028.A0A0N4V000"/>
<evidence type="ECO:0000313" key="12">
    <source>
        <dbReference type="EMBL" id="VDD87785.1"/>
    </source>
</evidence>
<proteinExistence type="predicted"/>
<evidence type="ECO:0000256" key="3">
    <source>
        <dbReference type="ARBA" id="ARBA00022527"/>
    </source>
</evidence>
<evidence type="ECO:0000256" key="9">
    <source>
        <dbReference type="ARBA" id="ARBA00048679"/>
    </source>
</evidence>
<comment type="catalytic activity">
    <reaction evidence="9">
        <text>L-seryl-[protein] + ATP = O-phospho-L-seryl-[protein] + ADP + H(+)</text>
        <dbReference type="Rhea" id="RHEA:17989"/>
        <dbReference type="Rhea" id="RHEA-COMP:9863"/>
        <dbReference type="Rhea" id="RHEA-COMP:11604"/>
        <dbReference type="ChEBI" id="CHEBI:15378"/>
        <dbReference type="ChEBI" id="CHEBI:29999"/>
        <dbReference type="ChEBI" id="CHEBI:30616"/>
        <dbReference type="ChEBI" id="CHEBI:83421"/>
        <dbReference type="ChEBI" id="CHEBI:456216"/>
        <dbReference type="EC" id="2.7.11.1"/>
    </reaction>
</comment>
<dbReference type="WBParaSite" id="EVEC_0000322001-mRNA-1">
    <property type="protein sequence ID" value="EVEC_0000322001-mRNA-1"/>
    <property type="gene ID" value="EVEC_0000322001"/>
</dbReference>
<dbReference type="InterPro" id="IPR051138">
    <property type="entry name" value="PIM_Ser/Thr_kinase"/>
</dbReference>
<protein>
    <recommendedName>
        <fullName evidence="2">non-specific serine/threonine protein kinase</fullName>
        <ecNumber evidence="2">2.7.11.1</ecNumber>
    </recommendedName>
</protein>
<dbReference type="Pfam" id="PF00069">
    <property type="entry name" value="Pkinase"/>
    <property type="match status" value="1"/>
</dbReference>
<reference evidence="14" key="1">
    <citation type="submission" date="2017-02" db="UniProtKB">
        <authorList>
            <consortium name="WormBaseParasite"/>
        </authorList>
    </citation>
    <scope>IDENTIFICATION</scope>
</reference>
<dbReference type="GO" id="GO:0005737">
    <property type="term" value="C:cytoplasm"/>
    <property type="evidence" value="ECO:0007669"/>
    <property type="project" value="TreeGrafter"/>
</dbReference>
<dbReference type="PROSITE" id="PS50011">
    <property type="entry name" value="PROTEIN_KINASE_DOM"/>
    <property type="match status" value="1"/>
</dbReference>
<evidence type="ECO:0000256" key="6">
    <source>
        <dbReference type="ARBA" id="ARBA00022777"/>
    </source>
</evidence>
<evidence type="ECO:0000313" key="13">
    <source>
        <dbReference type="Proteomes" id="UP000274131"/>
    </source>
</evidence>
<evidence type="ECO:0000256" key="10">
    <source>
        <dbReference type="SAM" id="MobiDB-lite"/>
    </source>
</evidence>
<dbReference type="OrthoDB" id="10252171at2759"/>
<evidence type="ECO:0000256" key="1">
    <source>
        <dbReference type="ARBA" id="ARBA00004340"/>
    </source>
</evidence>
<keyword evidence="3" id="KW-0723">Serine/threonine-protein kinase</keyword>
<dbReference type="PANTHER" id="PTHR22984">
    <property type="entry name" value="SERINE/THREONINE-PROTEIN KINASE PIM"/>
    <property type="match status" value="1"/>
</dbReference>
<evidence type="ECO:0000256" key="7">
    <source>
        <dbReference type="ARBA" id="ARBA00022840"/>
    </source>
</evidence>
<comment type="catalytic activity">
    <reaction evidence="8">
        <text>L-threonyl-[protein] + ATP = O-phospho-L-threonyl-[protein] + ADP + H(+)</text>
        <dbReference type="Rhea" id="RHEA:46608"/>
        <dbReference type="Rhea" id="RHEA-COMP:11060"/>
        <dbReference type="Rhea" id="RHEA-COMP:11605"/>
        <dbReference type="ChEBI" id="CHEBI:15378"/>
        <dbReference type="ChEBI" id="CHEBI:30013"/>
        <dbReference type="ChEBI" id="CHEBI:30616"/>
        <dbReference type="ChEBI" id="CHEBI:61977"/>
        <dbReference type="ChEBI" id="CHEBI:456216"/>
        <dbReference type="EC" id="2.7.11.1"/>
    </reaction>
</comment>
<feature type="region of interest" description="Disordered" evidence="10">
    <location>
        <begin position="203"/>
        <end position="240"/>
    </location>
</feature>
<keyword evidence="6" id="KW-0418">Kinase</keyword>
<feature type="domain" description="Protein kinase" evidence="11">
    <location>
        <begin position="1"/>
        <end position="193"/>
    </location>
</feature>
<dbReference type="GO" id="GO:0005524">
    <property type="term" value="F:ATP binding"/>
    <property type="evidence" value="ECO:0007669"/>
    <property type="project" value="UniProtKB-KW"/>
</dbReference>
<comment type="subcellular location">
    <subcellularLocation>
        <location evidence="1">Host cell</location>
    </subcellularLocation>
</comment>
<sequence length="240" mass="27178">MRRETGNPISSATIVSCYKAFWDVCVSYLTRILLAHARCYSLAPCLGQWFISGPLVEIFMHCAEKKVYHVDSHFNNILINPKTGEIKLIDFNQVAIAEDIHMKARKFADNIFGSIPPEAHKHVKPSKLMVWILGQHLYTLLTNKWPSADLDASPPKKFPSRTSKGLRELITKCMALEIDRRPTFQEVLGDFWLRDTPEIPKDLTSIKSDANSGLPEGSSFCPDYDPSSRNAKPLEEVFDL</sequence>
<dbReference type="PROSITE" id="PS51257">
    <property type="entry name" value="PROKAR_LIPOPROTEIN"/>
    <property type="match status" value="1"/>
</dbReference>
<gene>
    <name evidence="12" type="ORF">EVEC_LOCUS2928</name>
</gene>
<dbReference type="SUPFAM" id="SSF56112">
    <property type="entry name" value="Protein kinase-like (PK-like)"/>
    <property type="match status" value="1"/>
</dbReference>
<name>A0A0N4V000_ENTVE</name>
<dbReference type="InterPro" id="IPR011009">
    <property type="entry name" value="Kinase-like_dom_sf"/>
</dbReference>
<evidence type="ECO:0000256" key="8">
    <source>
        <dbReference type="ARBA" id="ARBA00047899"/>
    </source>
</evidence>
<organism evidence="14">
    <name type="scientific">Enterobius vermicularis</name>
    <name type="common">Human pinworm</name>
    <dbReference type="NCBI Taxonomy" id="51028"/>
    <lineage>
        <taxon>Eukaryota</taxon>
        <taxon>Metazoa</taxon>
        <taxon>Ecdysozoa</taxon>
        <taxon>Nematoda</taxon>
        <taxon>Chromadorea</taxon>
        <taxon>Rhabditida</taxon>
        <taxon>Spirurina</taxon>
        <taxon>Oxyuridomorpha</taxon>
        <taxon>Oxyuroidea</taxon>
        <taxon>Oxyuridae</taxon>
        <taxon>Enterobius</taxon>
    </lineage>
</organism>
<dbReference type="EC" id="2.7.11.1" evidence="2"/>
<dbReference type="GO" id="GO:0004674">
    <property type="term" value="F:protein serine/threonine kinase activity"/>
    <property type="evidence" value="ECO:0007669"/>
    <property type="project" value="UniProtKB-KW"/>
</dbReference>
<keyword evidence="4" id="KW-0808">Transferase</keyword>
<evidence type="ECO:0000256" key="4">
    <source>
        <dbReference type="ARBA" id="ARBA00022679"/>
    </source>
</evidence>
<dbReference type="AlphaFoldDB" id="A0A0N4V000"/>
<reference evidence="12 13" key="2">
    <citation type="submission" date="2018-10" db="EMBL/GenBank/DDBJ databases">
        <authorList>
            <consortium name="Pathogen Informatics"/>
        </authorList>
    </citation>
    <scope>NUCLEOTIDE SEQUENCE [LARGE SCALE GENOMIC DNA]</scope>
</reference>
<evidence type="ECO:0000259" key="11">
    <source>
        <dbReference type="PROSITE" id="PS50011"/>
    </source>
</evidence>
<dbReference type="EMBL" id="UXUI01007474">
    <property type="protein sequence ID" value="VDD87785.1"/>
    <property type="molecule type" value="Genomic_DNA"/>
</dbReference>
<dbReference type="Proteomes" id="UP000274131">
    <property type="component" value="Unassembled WGS sequence"/>
</dbReference>
<evidence type="ECO:0000313" key="14">
    <source>
        <dbReference type="WBParaSite" id="EVEC_0000322001-mRNA-1"/>
    </source>
</evidence>
<dbReference type="Gene3D" id="1.10.510.10">
    <property type="entry name" value="Transferase(Phosphotransferase) domain 1"/>
    <property type="match status" value="1"/>
</dbReference>
<dbReference type="GO" id="GO:0043657">
    <property type="term" value="C:host cell"/>
    <property type="evidence" value="ECO:0007669"/>
    <property type="project" value="UniProtKB-SubCell"/>
</dbReference>
<keyword evidence="7" id="KW-0067">ATP-binding</keyword>
<keyword evidence="13" id="KW-1185">Reference proteome</keyword>
<dbReference type="InterPro" id="IPR000719">
    <property type="entry name" value="Prot_kinase_dom"/>
</dbReference>
<accession>A0A0N4V000</accession>
<evidence type="ECO:0000256" key="5">
    <source>
        <dbReference type="ARBA" id="ARBA00022741"/>
    </source>
</evidence>
<evidence type="ECO:0000256" key="2">
    <source>
        <dbReference type="ARBA" id="ARBA00012513"/>
    </source>
</evidence>